<reference evidence="2" key="1">
    <citation type="submission" date="2021-01" db="EMBL/GenBank/DDBJ databases">
        <authorList>
            <person name="Corre E."/>
            <person name="Pelletier E."/>
            <person name="Niang G."/>
            <person name="Scheremetjew M."/>
            <person name="Finn R."/>
            <person name="Kale V."/>
            <person name="Holt S."/>
            <person name="Cochrane G."/>
            <person name="Meng A."/>
            <person name="Brown T."/>
            <person name="Cohen L."/>
        </authorList>
    </citation>
    <scope>NUCLEOTIDE SEQUENCE</scope>
    <source>
        <strain evidence="2">SAG 36.94</strain>
    </source>
</reference>
<feature type="compositionally biased region" description="Basic and acidic residues" evidence="1">
    <location>
        <begin position="160"/>
        <end position="174"/>
    </location>
</feature>
<feature type="region of interest" description="Disordered" evidence="1">
    <location>
        <begin position="1"/>
        <end position="32"/>
    </location>
</feature>
<evidence type="ECO:0000313" key="2">
    <source>
        <dbReference type="EMBL" id="CAD9237000.1"/>
    </source>
</evidence>
<proteinExistence type="predicted"/>
<accession>A0A7S1XH47</accession>
<gene>
    <name evidence="2" type="ORF">CCAE0312_LOCUS9097</name>
</gene>
<dbReference type="EMBL" id="HBGH01016458">
    <property type="protein sequence ID" value="CAD9237000.1"/>
    <property type="molecule type" value="Transcribed_RNA"/>
</dbReference>
<dbReference type="AlphaFoldDB" id="A0A7S1XH47"/>
<protein>
    <submittedName>
        <fullName evidence="2">Uncharacterized protein</fullName>
    </submittedName>
</protein>
<feature type="compositionally biased region" description="Basic residues" evidence="1">
    <location>
        <begin position="1"/>
        <end position="21"/>
    </location>
</feature>
<evidence type="ECO:0000256" key="1">
    <source>
        <dbReference type="SAM" id="MobiDB-lite"/>
    </source>
</evidence>
<feature type="region of interest" description="Disordered" evidence="1">
    <location>
        <begin position="104"/>
        <end position="179"/>
    </location>
</feature>
<feature type="compositionally biased region" description="Basic and acidic residues" evidence="1">
    <location>
        <begin position="105"/>
        <end position="119"/>
    </location>
</feature>
<feature type="compositionally biased region" description="Acidic residues" evidence="1">
    <location>
        <begin position="149"/>
        <end position="159"/>
    </location>
</feature>
<organism evidence="2">
    <name type="scientific">Compsopogon caeruleus</name>
    <dbReference type="NCBI Taxonomy" id="31354"/>
    <lineage>
        <taxon>Eukaryota</taxon>
        <taxon>Rhodophyta</taxon>
        <taxon>Compsopogonophyceae</taxon>
        <taxon>Compsopogonales</taxon>
        <taxon>Compsopogonaceae</taxon>
        <taxon>Compsopogon</taxon>
    </lineage>
</organism>
<sequence>MTRVRGRGGRGGRGRGTRGTRGRGGVRPVVEQVGPELWENAERYAEKDDFDENEEDGLDMEELLVPRAQSQDDQEEDRAAAWVTTRLAVDFASLSRLLGTIPLPDRLRGSLRSDRSWDTRDDDESDKDSAKDGDGPSLTQQLNQRIVPEEDWMAELIETDVERTPGQDHSHHDDDSDFDAWFEGIKIESQ</sequence>
<name>A0A7S1XH47_9RHOD</name>